<gene>
    <name evidence="1" type="ORF">BCV71DRAFT_170083</name>
</gene>
<reference evidence="1 2" key="1">
    <citation type="journal article" date="2016" name="Proc. Natl. Acad. Sci. U.S.A.">
        <title>Lipid metabolic changes in an early divergent fungus govern the establishment of a mutualistic symbiosis with endobacteria.</title>
        <authorList>
            <person name="Lastovetsky O.A."/>
            <person name="Gaspar M.L."/>
            <person name="Mondo S.J."/>
            <person name="LaButti K.M."/>
            <person name="Sandor L."/>
            <person name="Grigoriev I.V."/>
            <person name="Henry S.A."/>
            <person name="Pawlowska T.E."/>
        </authorList>
    </citation>
    <scope>NUCLEOTIDE SEQUENCE [LARGE SCALE GENOMIC DNA]</scope>
    <source>
        <strain evidence="1 2">ATCC 11559</strain>
    </source>
</reference>
<proteinExistence type="predicted"/>
<dbReference type="OMA" id="PCSSAKH"/>
<evidence type="ECO:0000313" key="1">
    <source>
        <dbReference type="EMBL" id="ORE23445.1"/>
    </source>
</evidence>
<dbReference type="Proteomes" id="UP000242381">
    <property type="component" value="Unassembled WGS sequence"/>
</dbReference>
<accession>A0A1X0SGM3</accession>
<dbReference type="EMBL" id="KV921258">
    <property type="protein sequence ID" value="ORE23445.1"/>
    <property type="molecule type" value="Genomic_DNA"/>
</dbReference>
<sequence length="71" mass="7874">MIDLLYKRSLVDKVFVSPCSSAKHAFQKRNLAANDILAELVNVDGNTQVLSKKNETICVVVLDYTGFTTNI</sequence>
<protein>
    <submittedName>
        <fullName evidence="1">Uncharacterized protein</fullName>
    </submittedName>
</protein>
<organism evidence="1 2">
    <name type="scientific">Rhizopus microsporus</name>
    <dbReference type="NCBI Taxonomy" id="58291"/>
    <lineage>
        <taxon>Eukaryota</taxon>
        <taxon>Fungi</taxon>
        <taxon>Fungi incertae sedis</taxon>
        <taxon>Mucoromycota</taxon>
        <taxon>Mucoromycotina</taxon>
        <taxon>Mucoromycetes</taxon>
        <taxon>Mucorales</taxon>
        <taxon>Mucorineae</taxon>
        <taxon>Rhizopodaceae</taxon>
        <taxon>Rhizopus</taxon>
    </lineage>
</organism>
<name>A0A1X0SGM3_RHIZD</name>
<evidence type="ECO:0000313" key="2">
    <source>
        <dbReference type="Proteomes" id="UP000242381"/>
    </source>
</evidence>
<dbReference type="AlphaFoldDB" id="A0A1X0SGM3"/>